<dbReference type="Proteomes" id="UP001057375">
    <property type="component" value="Unassembled WGS sequence"/>
</dbReference>
<reference evidence="3" key="1">
    <citation type="submission" date="2022-03" db="EMBL/GenBank/DDBJ databases">
        <title>Draft genome sequence of Aduncisulcus paluster, a free-living microaerophilic Fornicata.</title>
        <authorList>
            <person name="Yuyama I."/>
            <person name="Kume K."/>
            <person name="Tamura T."/>
            <person name="Inagaki Y."/>
            <person name="Hashimoto T."/>
        </authorList>
    </citation>
    <scope>NUCLEOTIDE SEQUENCE</scope>
    <source>
        <strain evidence="3">NY0171</strain>
    </source>
</reference>
<dbReference type="InterPro" id="IPR008271">
    <property type="entry name" value="Ser/Thr_kinase_AS"/>
</dbReference>
<dbReference type="SMART" id="SM00220">
    <property type="entry name" value="S_TKc"/>
    <property type="match status" value="1"/>
</dbReference>
<dbReference type="PANTHER" id="PTHR44167">
    <property type="entry name" value="OVARIAN-SPECIFIC SERINE/THREONINE-PROTEIN KINASE LOK-RELATED"/>
    <property type="match status" value="1"/>
</dbReference>
<feature type="compositionally biased region" description="Low complexity" evidence="1">
    <location>
        <begin position="617"/>
        <end position="642"/>
    </location>
</feature>
<sequence length="770" mass="85430">SLLPVVSDGEIAAQQFTRGYNVTSHLEEENLLRAHIREQEKLLIDGSEKVGGRKRGGSDKSKRRQPSSGGDVFLASFLKENGRDTLPSSALSSLPPSSLPVSSLSSRLSSIVLSQRSYLQNSLSLINSLTHISTHNDTRIHTSTYLLPYVCNEYIPLLKCVSEGVLEDILMTGASSTKVKAQDQPDFATTHHRQYKKLLSQKVVTKSYSLTRSNFSRVVFSADFGRRHNSPYLCPLLVALTNTQTNTGTLIFPMCEGGDLGSWCLRLKEMKDSSSSKGTKKSSWSLFGAKKQHVSESVSLISPIERFLIPSPPLLYSSPTPILIQLLLIFRDILCAVCFLHSKGYVHCDIKPENILLRKDGSNSKSGSGMMSLEKNHDYRAKGLGKAVSDILMRGLLGDFDGIMDITELAQQKTSKTDRSGQKTDTYTKSHASAPSRPYYHMAPELRGSHPSVPTSFSDIYAIGTSMRQCAMTCGVWLTCLKEEVSSGEPHSHHHSAFGHIDRSHQDPCPCEGCQYARLVEHMTCETPQQRRTAAELLRDPMFDRKLLVRRFLQWQAKQQSHGRKYIPNDEIPVSLDMAIVMLQSLRQKQKQIRKIRSELYSTGNFESLLRSQQSCVKSNSSSPLPRSTASSRSHSISESSSATLPSPNSGIMINPPSSPSDTRPPSPSTSQESSLRSFKSSIHHLNTLINGAKQIEKQFDEEIIKIMRECEEEWKEEENLCSSLVSFSSESSSTSSFTQPPTRAVKDDGMLELLLESCGVEKEISSPLS</sequence>
<comment type="caution">
    <text evidence="3">The sequence shown here is derived from an EMBL/GenBank/DDBJ whole genome shotgun (WGS) entry which is preliminary data.</text>
</comment>
<proteinExistence type="predicted"/>
<evidence type="ECO:0000256" key="1">
    <source>
        <dbReference type="SAM" id="MobiDB-lite"/>
    </source>
</evidence>
<protein>
    <recommendedName>
        <fullName evidence="2">Protein kinase domain-containing protein</fullName>
    </recommendedName>
</protein>
<feature type="non-terminal residue" evidence="3">
    <location>
        <position position="1"/>
    </location>
</feature>
<feature type="compositionally biased region" description="Basic and acidic residues" evidence="1">
    <location>
        <begin position="415"/>
        <end position="428"/>
    </location>
</feature>
<dbReference type="Gene3D" id="1.10.510.10">
    <property type="entry name" value="Transferase(Phosphotransferase) domain 1"/>
    <property type="match status" value="1"/>
</dbReference>
<feature type="compositionally biased region" description="Basic and acidic residues" evidence="1">
    <location>
        <begin position="45"/>
        <end position="60"/>
    </location>
</feature>
<organism evidence="3 4">
    <name type="scientific">Aduncisulcus paluster</name>
    <dbReference type="NCBI Taxonomy" id="2918883"/>
    <lineage>
        <taxon>Eukaryota</taxon>
        <taxon>Metamonada</taxon>
        <taxon>Carpediemonas-like organisms</taxon>
        <taxon>Aduncisulcus</taxon>
    </lineage>
</organism>
<feature type="compositionally biased region" description="Polar residues" evidence="1">
    <location>
        <begin position="643"/>
        <end position="652"/>
    </location>
</feature>
<evidence type="ECO:0000259" key="2">
    <source>
        <dbReference type="PROSITE" id="PS50011"/>
    </source>
</evidence>
<feature type="region of interest" description="Disordered" evidence="1">
    <location>
        <begin position="45"/>
        <end position="70"/>
    </location>
</feature>
<keyword evidence="4" id="KW-1185">Reference proteome</keyword>
<dbReference type="PROSITE" id="PS00108">
    <property type="entry name" value="PROTEIN_KINASE_ST"/>
    <property type="match status" value="1"/>
</dbReference>
<gene>
    <name evidence="3" type="ORF">ADUPG1_013749</name>
</gene>
<feature type="region of interest" description="Disordered" evidence="1">
    <location>
        <begin position="412"/>
        <end position="434"/>
    </location>
</feature>
<evidence type="ECO:0000313" key="3">
    <source>
        <dbReference type="EMBL" id="GKT27299.1"/>
    </source>
</evidence>
<dbReference type="PROSITE" id="PS50011">
    <property type="entry name" value="PROTEIN_KINASE_DOM"/>
    <property type="match status" value="1"/>
</dbReference>
<feature type="non-terminal residue" evidence="3">
    <location>
        <position position="770"/>
    </location>
</feature>
<accession>A0ABQ5K7J6</accession>
<feature type="domain" description="Protein kinase" evidence="2">
    <location>
        <begin position="164"/>
        <end position="543"/>
    </location>
</feature>
<dbReference type="PANTHER" id="PTHR44167:SF30">
    <property type="entry name" value="PHOSPHORYLASE KINASE"/>
    <property type="match status" value="1"/>
</dbReference>
<name>A0ABQ5K7J6_9EUKA</name>
<dbReference type="InterPro" id="IPR011009">
    <property type="entry name" value="Kinase-like_dom_sf"/>
</dbReference>
<feature type="region of interest" description="Disordered" evidence="1">
    <location>
        <begin position="617"/>
        <end position="678"/>
    </location>
</feature>
<feature type="compositionally biased region" description="Pro residues" evidence="1">
    <location>
        <begin position="657"/>
        <end position="668"/>
    </location>
</feature>
<dbReference type="SUPFAM" id="SSF56112">
    <property type="entry name" value="Protein kinase-like (PK-like)"/>
    <property type="match status" value="1"/>
</dbReference>
<evidence type="ECO:0000313" key="4">
    <source>
        <dbReference type="Proteomes" id="UP001057375"/>
    </source>
</evidence>
<dbReference type="InterPro" id="IPR000719">
    <property type="entry name" value="Prot_kinase_dom"/>
</dbReference>
<dbReference type="EMBL" id="BQXS01012731">
    <property type="protein sequence ID" value="GKT27299.1"/>
    <property type="molecule type" value="Genomic_DNA"/>
</dbReference>